<accession>A0A7J7G328</accession>
<evidence type="ECO:0000313" key="1">
    <source>
        <dbReference type="EMBL" id="KAF5933676.1"/>
    </source>
</evidence>
<gene>
    <name evidence="1" type="ORF">HYC85_029847</name>
</gene>
<keyword evidence="2" id="KW-1185">Reference proteome</keyword>
<sequence>MEALTREMKGALRESMNLLRVENQARENTAESRASFLTREFLRAKPDEFHGGPEPKKAD</sequence>
<comment type="caution">
    <text evidence="1">The sequence shown here is derived from an EMBL/GenBank/DDBJ whole genome shotgun (WGS) entry which is preliminary data.</text>
</comment>
<organism evidence="1 2">
    <name type="scientific">Camellia sinensis</name>
    <name type="common">Tea plant</name>
    <name type="synonym">Thea sinensis</name>
    <dbReference type="NCBI Taxonomy" id="4442"/>
    <lineage>
        <taxon>Eukaryota</taxon>
        <taxon>Viridiplantae</taxon>
        <taxon>Streptophyta</taxon>
        <taxon>Embryophyta</taxon>
        <taxon>Tracheophyta</taxon>
        <taxon>Spermatophyta</taxon>
        <taxon>Magnoliopsida</taxon>
        <taxon>eudicotyledons</taxon>
        <taxon>Gunneridae</taxon>
        <taxon>Pentapetalae</taxon>
        <taxon>asterids</taxon>
        <taxon>Ericales</taxon>
        <taxon>Theaceae</taxon>
        <taxon>Camellia</taxon>
    </lineage>
</organism>
<dbReference type="Proteomes" id="UP000593564">
    <property type="component" value="Unassembled WGS sequence"/>
</dbReference>
<reference evidence="2" key="1">
    <citation type="journal article" date="2020" name="Nat. Commun.">
        <title>Genome assembly of wild tea tree DASZ reveals pedigree and selection history of tea varieties.</title>
        <authorList>
            <person name="Zhang W."/>
            <person name="Zhang Y."/>
            <person name="Qiu H."/>
            <person name="Guo Y."/>
            <person name="Wan H."/>
            <person name="Zhang X."/>
            <person name="Scossa F."/>
            <person name="Alseekh S."/>
            <person name="Zhang Q."/>
            <person name="Wang P."/>
            <person name="Xu L."/>
            <person name="Schmidt M.H."/>
            <person name="Jia X."/>
            <person name="Li D."/>
            <person name="Zhu A."/>
            <person name="Guo F."/>
            <person name="Chen W."/>
            <person name="Ni D."/>
            <person name="Usadel B."/>
            <person name="Fernie A.R."/>
            <person name="Wen W."/>
        </authorList>
    </citation>
    <scope>NUCLEOTIDE SEQUENCE [LARGE SCALE GENOMIC DNA]</scope>
    <source>
        <strain evidence="2">cv. G240</strain>
    </source>
</reference>
<name>A0A7J7G328_CAMSI</name>
<proteinExistence type="predicted"/>
<dbReference type="AlphaFoldDB" id="A0A7J7G328"/>
<evidence type="ECO:0000313" key="2">
    <source>
        <dbReference type="Proteomes" id="UP000593564"/>
    </source>
</evidence>
<dbReference type="EMBL" id="JACBKZ010000014">
    <property type="protein sequence ID" value="KAF5933676.1"/>
    <property type="molecule type" value="Genomic_DNA"/>
</dbReference>
<protein>
    <submittedName>
        <fullName evidence="1">Uncharacterized protein</fullName>
    </submittedName>
</protein>
<reference evidence="1 2" key="2">
    <citation type="submission" date="2020-07" db="EMBL/GenBank/DDBJ databases">
        <title>Genome assembly of wild tea tree DASZ reveals pedigree and selection history of tea varieties.</title>
        <authorList>
            <person name="Zhang W."/>
        </authorList>
    </citation>
    <scope>NUCLEOTIDE SEQUENCE [LARGE SCALE GENOMIC DNA]</scope>
    <source>
        <strain evidence="2">cv. G240</strain>
        <tissue evidence="1">Leaf</tissue>
    </source>
</reference>